<keyword evidence="2 6" id="KW-0805">Transcription regulation</keyword>
<reference evidence="7 8" key="1">
    <citation type="journal article" date="2024" name="Int. J. Syst. Evol. Microbiol.">
        <title>Lacrimispora brassicae sp. nov. isolated from fermented cabbage, and proposal of Clostridium indicum Gundawar et al. 2019 and Clostridium methoxybenzovorans Mechichi et al. 1999 as heterotypic synonyms of Lacrimispora amygdalina (Parshina et al. 2003) Haas and Blanchard 2020 and Lacrimispora indolis (McClung and McCoy 1957) Haas and Blanchard 2020, respectively.</title>
        <authorList>
            <person name="Kobayashi H."/>
            <person name="Tanizawa Y."/>
            <person name="Sakamoto M."/>
            <person name="Ohkuma M."/>
            <person name="Tohno M."/>
        </authorList>
    </citation>
    <scope>NUCLEOTIDE SEQUENCE [LARGE SCALE GENOMIC DNA]</scope>
    <source>
        <strain evidence="7 8">DSM 12857</strain>
    </source>
</reference>
<keyword evidence="4 6" id="KW-0238">DNA-binding</keyword>
<evidence type="ECO:0000256" key="3">
    <source>
        <dbReference type="ARBA" id="ARBA00023082"/>
    </source>
</evidence>
<comment type="caution">
    <text evidence="7">The sequence shown here is derived from an EMBL/GenBank/DDBJ whole genome shotgun (WGS) entry which is preliminary data.</text>
</comment>
<evidence type="ECO:0000256" key="1">
    <source>
        <dbReference type="ARBA" id="ARBA00022490"/>
    </source>
</evidence>
<keyword evidence="8" id="KW-1185">Reference proteome</keyword>
<dbReference type="SUPFAM" id="SSF88946">
    <property type="entry name" value="Sigma2 domain of RNA polymerase sigma factors"/>
    <property type="match status" value="1"/>
</dbReference>
<dbReference type="InterPro" id="IPR014244">
    <property type="entry name" value="RNA_pol_sigma-I"/>
</dbReference>
<evidence type="ECO:0000256" key="5">
    <source>
        <dbReference type="ARBA" id="ARBA00023163"/>
    </source>
</evidence>
<dbReference type="InterPro" id="IPR013325">
    <property type="entry name" value="RNA_pol_sigma_r2"/>
</dbReference>
<evidence type="ECO:0000256" key="4">
    <source>
        <dbReference type="ARBA" id="ARBA00023125"/>
    </source>
</evidence>
<dbReference type="PIRSF" id="PIRSF038953">
    <property type="entry name" value="SigI"/>
    <property type="match status" value="1"/>
</dbReference>
<evidence type="ECO:0000256" key="2">
    <source>
        <dbReference type="ARBA" id="ARBA00023015"/>
    </source>
</evidence>
<accession>A0ABQ5M8Z2</accession>
<keyword evidence="3 6" id="KW-0731">Sigma factor</keyword>
<dbReference type="RefSeq" id="WP_346065750.1">
    <property type="nucleotide sequence ID" value="NZ_BRPJ01000072.1"/>
</dbReference>
<comment type="similarity">
    <text evidence="6">Belongs to the sigma-70 factor family. SigI subfamily.</text>
</comment>
<sequence>MEAAQDENTLNCFIEQQETFILSTASKVTGHFITKSDDEWSIALGAFVQAVMDYDLKRGSFFYFAKMVLQRRLIDYIRQQKKYKNEITVNPNLFDSDSNEDDKENDHIRYAVSKKSLESHKQESLAFEINTVNDILKEYGFTFFDLIKYSPKAAKTKTACGKVIAFSLGDPMVTHALEKTKLLPVKIIENNTKVPRKIIERHRKYIIAAIVILSGEYQGLAEYLRTIREEMKR</sequence>
<keyword evidence="1 6" id="KW-0963">Cytoplasm</keyword>
<keyword evidence="6" id="KW-0346">Stress response</keyword>
<name>A0ABQ5M8Z2_9FIRM</name>
<gene>
    <name evidence="7" type="primary">fliA3</name>
    <name evidence="6" type="synonym">sigI</name>
    <name evidence="7" type="ORF">LAD12857_33390</name>
</gene>
<proteinExistence type="inferred from homology"/>
<organism evidence="7 8">
    <name type="scientific">Lacrimispora amygdalina</name>
    <dbReference type="NCBI Taxonomy" id="253257"/>
    <lineage>
        <taxon>Bacteria</taxon>
        <taxon>Bacillati</taxon>
        <taxon>Bacillota</taxon>
        <taxon>Clostridia</taxon>
        <taxon>Lachnospirales</taxon>
        <taxon>Lachnospiraceae</taxon>
        <taxon>Lacrimispora</taxon>
    </lineage>
</organism>
<feature type="DNA-binding region" description="H-T-H motif" evidence="6">
    <location>
        <begin position="185"/>
        <end position="204"/>
    </location>
</feature>
<protein>
    <recommendedName>
        <fullName evidence="6">RNA polymerase sigma factor SigI</fullName>
    </recommendedName>
</protein>
<evidence type="ECO:0000256" key="6">
    <source>
        <dbReference type="HAMAP-Rule" id="MF_02064"/>
    </source>
</evidence>
<dbReference type="Proteomes" id="UP001419084">
    <property type="component" value="Unassembled WGS sequence"/>
</dbReference>
<comment type="function">
    <text evidence="6">Sigma factors are initiation factors that promote the attachment of RNA polymerase to specific initiation sites and are then released.</text>
</comment>
<comment type="activity regulation">
    <text evidence="6">Negatively regulated by the anti-sigma-I factor RsgI.</text>
</comment>
<comment type="subunit">
    <text evidence="6">Interacts with RsgI.</text>
</comment>
<dbReference type="HAMAP" id="MF_02064">
    <property type="entry name" value="Sigma70_SigI"/>
    <property type="match status" value="1"/>
</dbReference>
<evidence type="ECO:0000313" key="8">
    <source>
        <dbReference type="Proteomes" id="UP001419084"/>
    </source>
</evidence>
<comment type="subcellular location">
    <subcellularLocation>
        <location evidence="6">Cytoplasm</location>
    </subcellularLocation>
</comment>
<dbReference type="EMBL" id="BRPJ01000072">
    <property type="protein sequence ID" value="GLB31416.1"/>
    <property type="molecule type" value="Genomic_DNA"/>
</dbReference>
<evidence type="ECO:0000313" key="7">
    <source>
        <dbReference type="EMBL" id="GLB31416.1"/>
    </source>
</evidence>
<feature type="short sequence motif" description="Polymerase core binding" evidence="6">
    <location>
        <begin position="38"/>
        <end position="51"/>
    </location>
</feature>
<keyword evidence="5 6" id="KW-0804">Transcription</keyword>